<keyword evidence="3" id="KW-1185">Reference proteome</keyword>
<gene>
    <name evidence="2" type="ORF">NSJP_0404</name>
</gene>
<accession>A0A1W1I0P9</accession>
<dbReference type="InterPro" id="IPR029058">
    <property type="entry name" value="AB_hydrolase_fold"/>
</dbReference>
<dbReference type="PANTHER" id="PTHR43798">
    <property type="entry name" value="MONOACYLGLYCEROL LIPASE"/>
    <property type="match status" value="1"/>
</dbReference>
<dbReference type="EMBL" id="LT828648">
    <property type="protein sequence ID" value="SLM46576.1"/>
    <property type="molecule type" value="Genomic_DNA"/>
</dbReference>
<dbReference type="Proteomes" id="UP000192042">
    <property type="component" value="Chromosome I"/>
</dbReference>
<evidence type="ECO:0000259" key="1">
    <source>
        <dbReference type="Pfam" id="PF00561"/>
    </source>
</evidence>
<keyword evidence="2" id="KW-0378">Hydrolase</keyword>
<feature type="domain" description="AB hydrolase-1" evidence="1">
    <location>
        <begin position="20"/>
        <end position="247"/>
    </location>
</feature>
<dbReference type="GO" id="GO:0047570">
    <property type="term" value="F:3-oxoadipate enol-lactonase activity"/>
    <property type="evidence" value="ECO:0007669"/>
    <property type="project" value="UniProtKB-EC"/>
</dbReference>
<dbReference type="Pfam" id="PF00561">
    <property type="entry name" value="Abhydrolase_1"/>
    <property type="match status" value="1"/>
</dbReference>
<dbReference type="PRINTS" id="PR00111">
    <property type="entry name" value="ABHYDROLASE"/>
</dbReference>
<dbReference type="STRING" id="1325564.NSJP_0404"/>
<proteinExistence type="predicted"/>
<dbReference type="InterPro" id="IPR050266">
    <property type="entry name" value="AB_hydrolase_sf"/>
</dbReference>
<dbReference type="PRINTS" id="PR00412">
    <property type="entry name" value="EPOXHYDRLASE"/>
</dbReference>
<dbReference type="InterPro" id="IPR000073">
    <property type="entry name" value="AB_hydrolase_1"/>
</dbReference>
<organism evidence="2 3">
    <name type="scientific">Nitrospira japonica</name>
    <dbReference type="NCBI Taxonomy" id="1325564"/>
    <lineage>
        <taxon>Bacteria</taxon>
        <taxon>Pseudomonadati</taxon>
        <taxon>Nitrospirota</taxon>
        <taxon>Nitrospiria</taxon>
        <taxon>Nitrospirales</taxon>
        <taxon>Nitrospiraceae</taxon>
        <taxon>Nitrospira</taxon>
    </lineage>
</organism>
<evidence type="ECO:0000313" key="2">
    <source>
        <dbReference type="EMBL" id="SLM46576.1"/>
    </source>
</evidence>
<dbReference type="OrthoDB" id="9776853at2"/>
<dbReference type="InterPro" id="IPR000639">
    <property type="entry name" value="Epox_hydrolase-like"/>
</dbReference>
<dbReference type="RefSeq" id="WP_080885238.1">
    <property type="nucleotide sequence ID" value="NZ_LT828648.1"/>
</dbReference>
<dbReference type="KEGG" id="nja:NSJP_0404"/>
<dbReference type="SUPFAM" id="SSF53474">
    <property type="entry name" value="alpha/beta-Hydrolases"/>
    <property type="match status" value="1"/>
</dbReference>
<reference evidence="2 3" key="1">
    <citation type="submission" date="2017-03" db="EMBL/GenBank/DDBJ databases">
        <authorList>
            <person name="Afonso C.L."/>
            <person name="Miller P.J."/>
            <person name="Scott M.A."/>
            <person name="Spackman E."/>
            <person name="Goraichik I."/>
            <person name="Dimitrov K.M."/>
            <person name="Suarez D.L."/>
            <person name="Swayne D.E."/>
        </authorList>
    </citation>
    <scope>NUCLEOTIDE SEQUENCE [LARGE SCALE GENOMIC DNA]</scope>
    <source>
        <strain evidence="2">Genome sequencing of Nitrospira japonica strain NJ11</strain>
    </source>
</reference>
<protein>
    <submittedName>
        <fullName evidence="2">Putative 3-oxoadipate enol-lactonase</fullName>
        <ecNumber evidence="2">3.1.1.24</ecNumber>
    </submittedName>
</protein>
<sequence>MIHQANGIRLGYTDRGAGLPLVFLHAFPLNRTMWTDQEALSSRFRIITVDLRGHGESDAPAWRYSLEQYAADVRQLLGLLGVSRAVFVGLSMGGYLEFALYRNCPDLIRGLVFADTRAEADGPEQVKWRFDLAQRTAAVGPSAVIDDMLPKLLSPGAYQRRPDLVERVKSIQAAAPVHGIVGDLMAMAERPDSTALLGSIAVPTLVIVGQEDVLTPPADAERIAHGIPGARLVTIPDAGHLSNMEQPDQFNRALAEFAAGLPAASR</sequence>
<evidence type="ECO:0000313" key="3">
    <source>
        <dbReference type="Proteomes" id="UP000192042"/>
    </source>
</evidence>
<dbReference type="AlphaFoldDB" id="A0A1W1I0P9"/>
<dbReference type="Gene3D" id="3.40.50.1820">
    <property type="entry name" value="alpha/beta hydrolase"/>
    <property type="match status" value="1"/>
</dbReference>
<dbReference type="EC" id="3.1.1.24" evidence="2"/>
<name>A0A1W1I0P9_9BACT</name>